<reference evidence="7 8" key="1">
    <citation type="submission" date="2018-04" db="EMBL/GenBank/DDBJ databases">
        <title>Bordetella sp. HZ20 isolated from seawater.</title>
        <authorList>
            <person name="Sun C."/>
        </authorList>
    </citation>
    <scope>NUCLEOTIDE SEQUENCE [LARGE SCALE GENOMIC DNA]</scope>
    <source>
        <strain evidence="7 8">HZ20</strain>
    </source>
</reference>
<name>A0A2R4XGQ3_9BURK</name>
<organism evidence="7 8">
    <name type="scientific">Orrella marina</name>
    <dbReference type="NCBI Taxonomy" id="2163011"/>
    <lineage>
        <taxon>Bacteria</taxon>
        <taxon>Pseudomonadati</taxon>
        <taxon>Pseudomonadota</taxon>
        <taxon>Betaproteobacteria</taxon>
        <taxon>Burkholderiales</taxon>
        <taxon>Alcaligenaceae</taxon>
        <taxon>Orrella</taxon>
    </lineage>
</organism>
<dbReference type="GO" id="GO:0046421">
    <property type="term" value="F:methylisocitrate lyase activity"/>
    <property type="evidence" value="ECO:0007669"/>
    <property type="project" value="UniProtKB-EC"/>
</dbReference>
<evidence type="ECO:0000256" key="4">
    <source>
        <dbReference type="ARBA" id="ARBA00044762"/>
    </source>
</evidence>
<dbReference type="Pfam" id="PF13714">
    <property type="entry name" value="PEP_mutase"/>
    <property type="match status" value="1"/>
</dbReference>
<dbReference type="Proteomes" id="UP000244571">
    <property type="component" value="Chromosome"/>
</dbReference>
<evidence type="ECO:0000256" key="1">
    <source>
        <dbReference type="ARBA" id="ARBA00001050"/>
    </source>
</evidence>
<evidence type="ECO:0000313" key="8">
    <source>
        <dbReference type="Proteomes" id="UP000244571"/>
    </source>
</evidence>
<comment type="subunit">
    <text evidence="4">Homotetramer; dimer of dimers.</text>
</comment>
<evidence type="ECO:0000256" key="6">
    <source>
        <dbReference type="ARBA" id="ARBA00073849"/>
    </source>
</evidence>
<dbReference type="KEGG" id="boz:DBV39_03915"/>
<dbReference type="EC" id="4.1.3.30" evidence="3"/>
<dbReference type="OrthoDB" id="9771433at2"/>
<evidence type="ECO:0000256" key="2">
    <source>
        <dbReference type="ARBA" id="ARBA00009282"/>
    </source>
</evidence>
<comment type="similarity">
    <text evidence="2">Belongs to the isocitrate lyase/PEP mutase superfamily. Methylisocitrate lyase family.</text>
</comment>
<evidence type="ECO:0000313" key="7">
    <source>
        <dbReference type="EMBL" id="AWB33002.1"/>
    </source>
</evidence>
<dbReference type="Gene3D" id="3.20.20.60">
    <property type="entry name" value="Phosphoenolpyruvate-binding domains"/>
    <property type="match status" value="1"/>
</dbReference>
<dbReference type="FunFam" id="3.20.20.60:FF:000009">
    <property type="entry name" value="2-methylisocitrate lyase"/>
    <property type="match status" value="1"/>
</dbReference>
<evidence type="ECO:0000256" key="3">
    <source>
        <dbReference type="ARBA" id="ARBA00012260"/>
    </source>
</evidence>
<comment type="function">
    <text evidence="5">Involved in the catabolism of short chain fatty acids (SCFA) via the 2-methylcitrate cycle I (propionate degradation route). Catalyzes the thermodynamically favored C-C bond cleavage of (2R,3S)-2-methylisocitrate to yield pyruvate and succinate via an alpha-carboxy-carbanion intermediate.</text>
</comment>
<keyword evidence="8" id="KW-1185">Reference proteome</keyword>
<protein>
    <recommendedName>
        <fullName evidence="6">2-methylisocitrate lyase</fullName>
        <ecNumber evidence="3">4.1.3.30</ecNumber>
    </recommendedName>
</protein>
<dbReference type="SUPFAM" id="SSF51621">
    <property type="entry name" value="Phosphoenolpyruvate/pyruvate domain"/>
    <property type="match status" value="1"/>
</dbReference>
<dbReference type="AlphaFoldDB" id="A0A2R4XGQ3"/>
<dbReference type="InterPro" id="IPR040442">
    <property type="entry name" value="Pyrv_kinase-like_dom_sf"/>
</dbReference>
<dbReference type="PANTHER" id="PTHR42905:SF5">
    <property type="entry name" value="CARBOXYVINYL-CARBOXYPHOSPHONATE PHOSPHORYLMUTASE, CHLOROPLASTIC"/>
    <property type="match status" value="1"/>
</dbReference>
<sequence length="306" mass="33036">MSPSLTDPHAQTYPAGLTIKTGRNQALRAALASDQFLIAPGAFDCLSARLVEKAGFGAVYLTGSGMSMSALGAPDVGLMTFTEVLDRAKRIADLVGIPIVVDADTGYGGPLNVVRTVREFEKAGVSAIQLEDQAWPKKCGHEAGRQLVSTQEMVGRIKAAADGRLDPDLVIIARTDARSDHGLQAAIERGQQYAEAGADVIFVESPQSREELATVGQSFKVPLLANMVEGGRTPILPADELSRLGFSMAIYPNALTRLFAKAGLQMLAQLAQDGTTDACKAQMFNHRELWSLFEYEKWIQTEERLR</sequence>
<comment type="catalytic activity">
    <reaction evidence="1">
        <text>(2S,3R)-3-hydroxybutane-1,2,3-tricarboxylate = pyruvate + succinate</text>
        <dbReference type="Rhea" id="RHEA:16809"/>
        <dbReference type="ChEBI" id="CHEBI:15361"/>
        <dbReference type="ChEBI" id="CHEBI:30031"/>
        <dbReference type="ChEBI" id="CHEBI:57429"/>
        <dbReference type="EC" id="4.1.3.30"/>
    </reaction>
</comment>
<dbReference type="RefSeq" id="WP_108620432.1">
    <property type="nucleotide sequence ID" value="NZ_CP028901.1"/>
</dbReference>
<accession>A0A2R4XGQ3</accession>
<dbReference type="EMBL" id="CP028901">
    <property type="protein sequence ID" value="AWB33002.1"/>
    <property type="molecule type" value="Genomic_DNA"/>
</dbReference>
<dbReference type="CDD" id="cd00377">
    <property type="entry name" value="ICL_PEPM"/>
    <property type="match status" value="1"/>
</dbReference>
<dbReference type="PANTHER" id="PTHR42905">
    <property type="entry name" value="PHOSPHOENOLPYRUVATE CARBOXYLASE"/>
    <property type="match status" value="1"/>
</dbReference>
<evidence type="ECO:0000256" key="5">
    <source>
        <dbReference type="ARBA" id="ARBA00057039"/>
    </source>
</evidence>
<proteinExistence type="inferred from homology"/>
<gene>
    <name evidence="7" type="ORF">DBV39_03915</name>
</gene>
<dbReference type="InterPro" id="IPR039556">
    <property type="entry name" value="ICL/PEPM"/>
</dbReference>
<dbReference type="InterPro" id="IPR015813">
    <property type="entry name" value="Pyrv/PenolPyrv_kinase-like_dom"/>
</dbReference>